<dbReference type="PANTHER" id="PTHR28142">
    <property type="entry name" value="MITOCHONDRIAL INNER MEMBRANE I-AAA PROTEASE SUPERCOMPLEX SUBUNIT MGR3-RELATED"/>
    <property type="match status" value="1"/>
</dbReference>
<feature type="transmembrane region" description="Helical" evidence="1">
    <location>
        <begin position="52"/>
        <end position="72"/>
    </location>
</feature>
<dbReference type="RefSeq" id="XP_041157182.1">
    <property type="nucleotide sequence ID" value="XM_041311482.1"/>
</dbReference>
<proteinExistence type="predicted"/>
<keyword evidence="1" id="KW-0472">Membrane</keyword>
<evidence type="ECO:0000313" key="3">
    <source>
        <dbReference type="Proteomes" id="UP000719766"/>
    </source>
</evidence>
<name>A0A9P7AIS0_9AGAM</name>
<dbReference type="EMBL" id="JABBWE010000052">
    <property type="protein sequence ID" value="KAG1790207.1"/>
    <property type="molecule type" value="Genomic_DNA"/>
</dbReference>
<organism evidence="2 3">
    <name type="scientific">Suillus plorans</name>
    <dbReference type="NCBI Taxonomy" id="116603"/>
    <lineage>
        <taxon>Eukaryota</taxon>
        <taxon>Fungi</taxon>
        <taxon>Dikarya</taxon>
        <taxon>Basidiomycota</taxon>
        <taxon>Agaricomycotina</taxon>
        <taxon>Agaricomycetes</taxon>
        <taxon>Agaricomycetidae</taxon>
        <taxon>Boletales</taxon>
        <taxon>Suillineae</taxon>
        <taxon>Suillaceae</taxon>
        <taxon>Suillus</taxon>
    </lineage>
</organism>
<dbReference type="InterPro" id="IPR011990">
    <property type="entry name" value="TPR-like_helical_dom_sf"/>
</dbReference>
<dbReference type="AlphaFoldDB" id="A0A9P7AIS0"/>
<dbReference type="PANTHER" id="PTHR28142:SF1">
    <property type="entry name" value="MITOCHONDRIAL INNER MEMBRANE I-AAA PROTEASE SUPERCOMPLEX SUBUNIT MGR3-RELATED"/>
    <property type="match status" value="1"/>
</dbReference>
<evidence type="ECO:0000256" key="1">
    <source>
        <dbReference type="SAM" id="Phobius"/>
    </source>
</evidence>
<accession>A0A9P7AIS0</accession>
<dbReference type="Proteomes" id="UP000719766">
    <property type="component" value="Unassembled WGS sequence"/>
</dbReference>
<dbReference type="Gene3D" id="1.25.40.10">
    <property type="entry name" value="Tetratricopeptide repeat domain"/>
    <property type="match status" value="1"/>
</dbReference>
<keyword evidence="1" id="KW-0812">Transmembrane</keyword>
<dbReference type="GeneID" id="64605246"/>
<reference evidence="2" key="1">
    <citation type="journal article" date="2020" name="New Phytol.">
        <title>Comparative genomics reveals dynamic genome evolution in host specialist ectomycorrhizal fungi.</title>
        <authorList>
            <person name="Lofgren L.A."/>
            <person name="Nguyen N.H."/>
            <person name="Vilgalys R."/>
            <person name="Ruytinx J."/>
            <person name="Liao H.L."/>
            <person name="Branco S."/>
            <person name="Kuo A."/>
            <person name="LaButti K."/>
            <person name="Lipzen A."/>
            <person name="Andreopoulos W."/>
            <person name="Pangilinan J."/>
            <person name="Riley R."/>
            <person name="Hundley H."/>
            <person name="Na H."/>
            <person name="Barry K."/>
            <person name="Grigoriev I.V."/>
            <person name="Stajich J.E."/>
            <person name="Kennedy P.G."/>
        </authorList>
    </citation>
    <scope>NUCLEOTIDE SEQUENCE</scope>
    <source>
        <strain evidence="2">S12</strain>
    </source>
</reference>
<gene>
    <name evidence="2" type="ORF">HD556DRAFT_742070</name>
</gene>
<evidence type="ECO:0000313" key="2">
    <source>
        <dbReference type="EMBL" id="KAG1790207.1"/>
    </source>
</evidence>
<sequence length="440" mass="48586">MAAIRDGQCRLVRRLNSRPAWRQVITRPVACRGFSSTAPPHSTVGGVRVSKLFTALLVLGIGATGLGLYEFYTSFTLWPEQVRGDLRAGIKARNQGDLSLSERYITRAFQTALSLPYQTFAPYPYLKLSGIASLLSEVASDRHSREALQIAWELGAGPSEQHSPLPDAEKTPSAVVEGAPGWSCYTLCKEERLRRVALAYKLGQMASERDLDEEEKWLIWAVEEVLRLSGLGMTNANSDANIKAQENTGSSALEDLELPSWMSKADLGAPLEALGALYAKKGRIEYAMPLYLQAISLLLPPKENNVSVEDRCRDHQQAAQLMNNLSELIMRRPPTPEVRAQAEAWARQALGIIERAQAQPKSSQWFGWGQPADDGREVCEQALGVVLFNLGSLREMSSDLDGAKKLFEKSAEQCSKMGIREGVVEAQEALRRVEKMKKVG</sequence>
<comment type="caution">
    <text evidence="2">The sequence shown here is derived from an EMBL/GenBank/DDBJ whole genome shotgun (WGS) entry which is preliminary data.</text>
</comment>
<keyword evidence="3" id="KW-1185">Reference proteome</keyword>
<keyword evidence="1" id="KW-1133">Transmembrane helix</keyword>
<evidence type="ECO:0008006" key="4">
    <source>
        <dbReference type="Google" id="ProtNLM"/>
    </source>
</evidence>
<dbReference type="InterPro" id="IPR040201">
    <property type="entry name" value="Mrg3-like"/>
</dbReference>
<dbReference type="OrthoDB" id="10050400at2759"/>
<protein>
    <recommendedName>
        <fullName evidence="4">TPR repeat-containing protein P27G11.02</fullName>
    </recommendedName>
</protein>